<dbReference type="PROSITE" id="PS50237">
    <property type="entry name" value="HECT"/>
    <property type="match status" value="1"/>
</dbReference>
<dbReference type="AlphaFoldDB" id="A0A7M5USF8"/>
<proteinExistence type="predicted"/>
<dbReference type="Proteomes" id="UP000594262">
    <property type="component" value="Unplaced"/>
</dbReference>
<organism evidence="5 6">
    <name type="scientific">Clytia hemisphaerica</name>
    <dbReference type="NCBI Taxonomy" id="252671"/>
    <lineage>
        <taxon>Eukaryota</taxon>
        <taxon>Metazoa</taxon>
        <taxon>Cnidaria</taxon>
        <taxon>Hydrozoa</taxon>
        <taxon>Hydroidolina</taxon>
        <taxon>Leptothecata</taxon>
        <taxon>Obeliida</taxon>
        <taxon>Clytiidae</taxon>
        <taxon>Clytia</taxon>
    </lineage>
</organism>
<dbReference type="OrthoDB" id="5987852at2759"/>
<reference evidence="5" key="1">
    <citation type="submission" date="2021-01" db="UniProtKB">
        <authorList>
            <consortium name="EnsemblMetazoa"/>
        </authorList>
    </citation>
    <scope>IDENTIFICATION</scope>
</reference>
<evidence type="ECO:0000313" key="5">
    <source>
        <dbReference type="EnsemblMetazoa" id="CLYHEMP003809.1"/>
    </source>
</evidence>
<dbReference type="InterPro" id="IPR000569">
    <property type="entry name" value="HECT_dom"/>
</dbReference>
<protein>
    <recommendedName>
        <fullName evidence="4">HECT domain-containing protein</fullName>
    </recommendedName>
</protein>
<keyword evidence="6" id="KW-1185">Reference proteome</keyword>
<feature type="compositionally biased region" description="Low complexity" evidence="3">
    <location>
        <begin position="74"/>
        <end position="88"/>
    </location>
</feature>
<dbReference type="EnsemblMetazoa" id="CLYHEMT003809.1">
    <property type="protein sequence ID" value="CLYHEMP003809.1"/>
    <property type="gene ID" value="CLYHEMG003809"/>
</dbReference>
<dbReference type="InterPro" id="IPR035983">
    <property type="entry name" value="Hect_E3_ubiquitin_ligase"/>
</dbReference>
<accession>A0A7M5USF8</accession>
<evidence type="ECO:0000256" key="3">
    <source>
        <dbReference type="SAM" id="MobiDB-lite"/>
    </source>
</evidence>
<keyword evidence="1 2" id="KW-0833">Ubl conjugation pathway</keyword>
<dbReference type="SUPFAM" id="SSF56204">
    <property type="entry name" value="Hect, E3 ligase catalytic domain"/>
    <property type="match status" value="1"/>
</dbReference>
<name>A0A7M5USF8_9CNID</name>
<dbReference type="GO" id="GO:0004842">
    <property type="term" value="F:ubiquitin-protein transferase activity"/>
    <property type="evidence" value="ECO:0007669"/>
    <property type="project" value="InterPro"/>
</dbReference>
<evidence type="ECO:0000256" key="2">
    <source>
        <dbReference type="PROSITE-ProRule" id="PRU00104"/>
    </source>
</evidence>
<feature type="domain" description="HECT" evidence="4">
    <location>
        <begin position="647"/>
        <end position="700"/>
    </location>
</feature>
<feature type="region of interest" description="Disordered" evidence="3">
    <location>
        <begin position="68"/>
        <end position="94"/>
    </location>
</feature>
<feature type="active site" description="Glycyl thioester intermediate" evidence="2">
    <location>
        <position position="691"/>
    </location>
</feature>
<evidence type="ECO:0000256" key="1">
    <source>
        <dbReference type="ARBA" id="ARBA00022786"/>
    </source>
</evidence>
<dbReference type="Gene3D" id="3.30.2410.10">
    <property type="entry name" value="Hect, E3 ligase catalytic domain"/>
    <property type="match status" value="1"/>
</dbReference>
<evidence type="ECO:0000313" key="6">
    <source>
        <dbReference type="Proteomes" id="UP000594262"/>
    </source>
</evidence>
<sequence>MAEAGKVKCKQCQSMVPDKRFCGSCGHGLLKYCMDCGNKGKCDESCESASSSTTLNLKQFQAAKTKQRTELISKKNNNKQSKQSTSTKSTKERTDKVTIKVGLMVRDKGVLKKQRGNWANLSVSRSDSADIVFKLAIEKHSSLDQYFCGSDDYLLLYPDEKIVDKIPSSEETFTVKKYKEFLKEPSYERVKLYLCLEVDFMSDNVPKTYLEKQEDKKIDDYFNSNAADKASDSDDDENIENITIVPKRIEVKDDVVVINADAEAKTNLTEKNYPCPTCRTLFSLMDIETHADECANNAPNMPIIIDDEETFTSYNEEAMMEQMQTEPREETQGTGRVLQSEEVREIVQTTINSIEVKDNESINLIVFRGSCFKDFHNHFKKPWRDRIAAKLCIKFAGEVGRDEGGGVSREFYTEALKEVKQDYFCGVDNAMEPLLTSSHSIVDGKVKSIGHLFASSICNHGPAPNFLAPWLFDYIVGGVEKMFKVLPVELDRESQLGVMYSKVYQASTIELLKEAVVCDDGYAVFQAIGYRALPRSITLQDKEALLRTILLKKMEPYIPFIESLMQGLQVFQLLEPIRSNPDVFRIIFCHSDMLLWSYEMFIERLRVDFAEDGSNVKQLQLSCYRIFLEMCELSFHSENPPFKLGSLLQFVTGAESILPSGIPQLILKFKPPCAKRNNGKDCACLPEASTCASILIIPLHFQTVEDMFQSFCEAFSHVKMHGFGRS</sequence>
<evidence type="ECO:0000259" key="4">
    <source>
        <dbReference type="PROSITE" id="PS50237"/>
    </source>
</evidence>
<dbReference type="Gene3D" id="3.90.1750.10">
    <property type="entry name" value="Hect, E3 ligase catalytic domains"/>
    <property type="match status" value="1"/>
</dbReference>